<proteinExistence type="predicted"/>
<organism evidence="1 2">
    <name type="scientific">Pseudoalteromonas denitrificans DSM 6059</name>
    <dbReference type="NCBI Taxonomy" id="1123010"/>
    <lineage>
        <taxon>Bacteria</taxon>
        <taxon>Pseudomonadati</taxon>
        <taxon>Pseudomonadota</taxon>
        <taxon>Gammaproteobacteria</taxon>
        <taxon>Alteromonadales</taxon>
        <taxon>Pseudoalteromonadaceae</taxon>
        <taxon>Pseudoalteromonas</taxon>
    </lineage>
</organism>
<protein>
    <submittedName>
        <fullName evidence="1">Uncharacterized protein</fullName>
    </submittedName>
</protein>
<name>A0A1I1JWQ0_9GAMM</name>
<evidence type="ECO:0000313" key="1">
    <source>
        <dbReference type="EMBL" id="SFC49790.1"/>
    </source>
</evidence>
<keyword evidence="2" id="KW-1185">Reference proteome</keyword>
<accession>A0A1I1JWQ0</accession>
<dbReference type="AlphaFoldDB" id="A0A1I1JWQ0"/>
<dbReference type="EMBL" id="FOLO01000010">
    <property type="protein sequence ID" value="SFC49790.1"/>
    <property type="molecule type" value="Genomic_DNA"/>
</dbReference>
<dbReference type="PROSITE" id="PS51257">
    <property type="entry name" value="PROKAR_LIPOPROTEIN"/>
    <property type="match status" value="1"/>
</dbReference>
<gene>
    <name evidence="1" type="ORF">SAMN02745724_01813</name>
</gene>
<dbReference type="STRING" id="1123010.SAMN02745724_01813"/>
<evidence type="ECO:0000313" key="2">
    <source>
        <dbReference type="Proteomes" id="UP000198862"/>
    </source>
</evidence>
<dbReference type="RefSeq" id="WP_091982955.1">
    <property type="nucleotide sequence ID" value="NZ_FOLO01000010.1"/>
</dbReference>
<dbReference type="OrthoDB" id="6196650at2"/>
<reference evidence="1 2" key="1">
    <citation type="submission" date="2016-10" db="EMBL/GenBank/DDBJ databases">
        <authorList>
            <person name="de Groot N.N."/>
        </authorList>
    </citation>
    <scope>NUCLEOTIDE SEQUENCE [LARGE SCALE GENOMIC DNA]</scope>
    <source>
        <strain evidence="1 2">DSM 6059</strain>
    </source>
</reference>
<sequence>MKKILPIIFLGSAITACSSTDSFEENAVSKTDIMTPIYLRGNFNTWEAQPEYQLKKINKDILQTKVKFSTAGETYEFKIADKNWSQGLNCGYMSEELDQFIESGIPVQANCNSIYNYFSFTPYESGWYQVSINFRQKTKPLVTINQVFE</sequence>
<dbReference type="Proteomes" id="UP000198862">
    <property type="component" value="Unassembled WGS sequence"/>
</dbReference>